<dbReference type="EMBL" id="KZ825184">
    <property type="protein sequence ID" value="PYI15544.1"/>
    <property type="molecule type" value="Genomic_DNA"/>
</dbReference>
<protein>
    <submittedName>
        <fullName evidence="2">Uncharacterized protein</fullName>
    </submittedName>
</protein>
<dbReference type="AlphaFoldDB" id="A0A2V5H1N1"/>
<keyword evidence="3" id="KW-1185">Reference proteome</keyword>
<evidence type="ECO:0000256" key="1">
    <source>
        <dbReference type="SAM" id="MobiDB-lite"/>
    </source>
</evidence>
<feature type="compositionally biased region" description="Basic and acidic residues" evidence="1">
    <location>
        <begin position="121"/>
        <end position="130"/>
    </location>
</feature>
<feature type="compositionally biased region" description="Polar residues" evidence="1">
    <location>
        <begin position="43"/>
        <end position="63"/>
    </location>
</feature>
<sequence>MCTHYYTTCCSSILDSCAKGNKTREIKRIPAGEYRNDIPSTISGYASDLSSQNGQPNPASANASRVVAAETDPGTDARGAARMAEERSGQPVSQPVSQSRSSFEGTATASHVLRLAASTVDGRKARDERGKRKKKKKERRKIQKERKQKIQGEYSRWRERKSW</sequence>
<accession>A0A2V5H1N1</accession>
<feature type="compositionally biased region" description="Low complexity" evidence="1">
    <location>
        <begin position="89"/>
        <end position="102"/>
    </location>
</feature>
<feature type="region of interest" description="Disordered" evidence="1">
    <location>
        <begin position="43"/>
        <end position="163"/>
    </location>
</feature>
<name>A0A2V5H1N1_ASPV1</name>
<evidence type="ECO:0000313" key="3">
    <source>
        <dbReference type="Proteomes" id="UP000249829"/>
    </source>
</evidence>
<dbReference type="Proteomes" id="UP000249829">
    <property type="component" value="Unassembled WGS sequence"/>
</dbReference>
<evidence type="ECO:0000313" key="2">
    <source>
        <dbReference type="EMBL" id="PYI15544.1"/>
    </source>
</evidence>
<organism evidence="2 3">
    <name type="scientific">Aspergillus violaceofuscus (strain CBS 115571)</name>
    <dbReference type="NCBI Taxonomy" id="1450538"/>
    <lineage>
        <taxon>Eukaryota</taxon>
        <taxon>Fungi</taxon>
        <taxon>Dikarya</taxon>
        <taxon>Ascomycota</taxon>
        <taxon>Pezizomycotina</taxon>
        <taxon>Eurotiomycetes</taxon>
        <taxon>Eurotiomycetidae</taxon>
        <taxon>Eurotiales</taxon>
        <taxon>Aspergillaceae</taxon>
        <taxon>Aspergillus</taxon>
    </lineage>
</organism>
<reference evidence="2 3" key="1">
    <citation type="submission" date="2018-02" db="EMBL/GenBank/DDBJ databases">
        <title>The genomes of Aspergillus section Nigri reveals drivers in fungal speciation.</title>
        <authorList>
            <consortium name="DOE Joint Genome Institute"/>
            <person name="Vesth T.C."/>
            <person name="Nybo J."/>
            <person name="Theobald S."/>
            <person name="Brandl J."/>
            <person name="Frisvad J.C."/>
            <person name="Nielsen K.F."/>
            <person name="Lyhne E.K."/>
            <person name="Kogle M.E."/>
            <person name="Kuo A."/>
            <person name="Riley R."/>
            <person name="Clum A."/>
            <person name="Nolan M."/>
            <person name="Lipzen A."/>
            <person name="Salamov A."/>
            <person name="Henrissat B."/>
            <person name="Wiebenga A."/>
            <person name="De vries R.P."/>
            <person name="Grigoriev I.V."/>
            <person name="Mortensen U.H."/>
            <person name="Andersen M.R."/>
            <person name="Baker S.E."/>
        </authorList>
    </citation>
    <scope>NUCLEOTIDE SEQUENCE [LARGE SCALE GENOMIC DNA]</scope>
    <source>
        <strain evidence="2 3">CBS 115571</strain>
    </source>
</reference>
<gene>
    <name evidence="2" type="ORF">BO99DRAFT_405788</name>
</gene>
<proteinExistence type="predicted"/>
<feature type="compositionally biased region" description="Basic residues" evidence="1">
    <location>
        <begin position="131"/>
        <end position="149"/>
    </location>
</feature>